<dbReference type="Pfam" id="PF07696">
    <property type="entry name" value="7TMR-DISMED2"/>
    <property type="match status" value="1"/>
</dbReference>
<keyword evidence="3" id="KW-0597">Phosphoprotein</keyword>
<dbReference type="InterPro" id="IPR011623">
    <property type="entry name" value="7TMR_DISM_rcpt_extracell_dom1"/>
</dbReference>
<evidence type="ECO:0000256" key="4">
    <source>
        <dbReference type="ARBA" id="ARBA00022679"/>
    </source>
</evidence>
<feature type="transmembrane region" description="Helical" evidence="9">
    <location>
        <begin position="322"/>
        <end position="346"/>
    </location>
</feature>
<dbReference type="GO" id="GO:0005524">
    <property type="term" value="F:ATP binding"/>
    <property type="evidence" value="ECO:0007669"/>
    <property type="project" value="UniProtKB-KW"/>
</dbReference>
<keyword evidence="9" id="KW-0812">Transmembrane</keyword>
<evidence type="ECO:0000313" key="14">
    <source>
        <dbReference type="Proteomes" id="UP000035526"/>
    </source>
</evidence>
<dbReference type="AlphaFoldDB" id="A0A837J6K1"/>
<keyword evidence="4" id="KW-0808">Transferase</keyword>
<dbReference type="SUPFAM" id="SSF55874">
    <property type="entry name" value="ATPase domain of HSP90 chaperone/DNA topoisomerase II/histidine kinase"/>
    <property type="match status" value="1"/>
</dbReference>
<evidence type="ECO:0000259" key="12">
    <source>
        <dbReference type="Pfam" id="PF07696"/>
    </source>
</evidence>
<feature type="domain" description="Signal transduction histidine kinase subgroup 2 dimerisation and phosphoacceptor" evidence="10">
    <location>
        <begin position="424"/>
        <end position="498"/>
    </location>
</feature>
<evidence type="ECO:0000256" key="8">
    <source>
        <dbReference type="SAM" id="Coils"/>
    </source>
</evidence>
<feature type="transmembrane region" description="Helical" evidence="9">
    <location>
        <begin position="352"/>
        <end position="372"/>
    </location>
</feature>
<comment type="catalytic activity">
    <reaction evidence="1">
        <text>ATP + protein L-histidine = ADP + protein N-phospho-L-histidine.</text>
        <dbReference type="EC" id="2.7.13.3"/>
    </reaction>
</comment>
<dbReference type="PANTHER" id="PTHR41523">
    <property type="entry name" value="TWO-COMPONENT SYSTEM SENSOR PROTEIN"/>
    <property type="match status" value="1"/>
</dbReference>
<keyword evidence="9" id="KW-1133">Transmembrane helix</keyword>
<evidence type="ECO:0000256" key="3">
    <source>
        <dbReference type="ARBA" id="ARBA00022553"/>
    </source>
</evidence>
<accession>A0A837J6K1</accession>
<dbReference type="Proteomes" id="UP000035526">
    <property type="component" value="Unassembled WGS sequence"/>
</dbReference>
<keyword evidence="6 13" id="KW-0418">Kinase</keyword>
<evidence type="ECO:0000256" key="1">
    <source>
        <dbReference type="ARBA" id="ARBA00000085"/>
    </source>
</evidence>
<feature type="transmembrane region" description="Helical" evidence="9">
    <location>
        <begin position="203"/>
        <end position="227"/>
    </location>
</feature>
<proteinExistence type="predicted"/>
<dbReference type="EMBL" id="JAIS01000070">
    <property type="protein sequence ID" value="KLE01428.1"/>
    <property type="molecule type" value="Genomic_DNA"/>
</dbReference>
<keyword evidence="7" id="KW-0067">ATP-binding</keyword>
<feature type="domain" description="7TM-DISM receptor extracellular" evidence="12">
    <location>
        <begin position="34"/>
        <end position="159"/>
    </location>
</feature>
<name>A0A837J6K1_9BACT</name>
<dbReference type="Gene3D" id="3.30.450.20">
    <property type="entry name" value="PAS domain"/>
    <property type="match status" value="1"/>
</dbReference>
<sequence length="609" mass="71232">MRKFLFIFTIFLSFLFSNPIEINKSSIRDILSSSEIFIDYTKNLTINEILNNQIHFSKITTSIKRFGYSPDFKVWVKFTLHNTENEPISKILEFDDSLVTDIILYENSNFVDEEGLLNTNIERKSVNPIFSINLNKNETKTYYIEASSKKTSLTLELGLYSYDDFYTEEIIHQIVLSLFFGAMIILALYNLSIYFMIKDISYFYYVCYIITLIFHHLLYVGFANLYIFNSFFMEYIVDYAAIFIALPVLFLSLFSKSFLQISQYNKINLILNILIGLLVLSVIFFMFTNYFEKYRNIIPISVMIYLFFITLYSFFKKNDQARLILFGWATILFAGLIMFLSSAGIINIDLSSYYVVEISFVLEALVFSVALSNRIKRLQDEKDEMQIKLISEQKSTEIKLNNLVIKRTNNLETALEEKEILLKELNHRVKNNMQTIISLIRLQNDEINDSKTNILLTTIQNRISAMSHLHELLYQKDTIKFVDANEYFERIIFEIQQSFENNILIKHNINCTLSSESAIYCGLVLNELLTNTFKHAFNKDEEGIITINFFKRNEEYCLIYSDKGKGYDPTIKKSSLGLILIETLTKKQLKAQFNLISNDGVKVEINWKD</sequence>
<dbReference type="RefSeq" id="WP_046991544.1">
    <property type="nucleotide sequence ID" value="NZ_JAIS01000070.1"/>
</dbReference>
<evidence type="ECO:0000259" key="10">
    <source>
        <dbReference type="Pfam" id="PF07568"/>
    </source>
</evidence>
<dbReference type="EC" id="2.7.13.3" evidence="2"/>
<keyword evidence="9" id="KW-0472">Membrane</keyword>
<feature type="transmembrane region" description="Helical" evidence="9">
    <location>
        <begin position="239"/>
        <end position="259"/>
    </location>
</feature>
<evidence type="ECO:0000256" key="5">
    <source>
        <dbReference type="ARBA" id="ARBA00022741"/>
    </source>
</evidence>
<dbReference type="Gene3D" id="3.30.565.10">
    <property type="entry name" value="Histidine kinase-like ATPase, C-terminal domain"/>
    <property type="match status" value="1"/>
</dbReference>
<dbReference type="InterPro" id="IPR036890">
    <property type="entry name" value="HATPase_C_sf"/>
</dbReference>
<evidence type="ECO:0000256" key="7">
    <source>
        <dbReference type="ARBA" id="ARBA00022840"/>
    </source>
</evidence>
<evidence type="ECO:0000256" key="9">
    <source>
        <dbReference type="SAM" id="Phobius"/>
    </source>
</evidence>
<feature type="coiled-coil region" evidence="8">
    <location>
        <begin position="368"/>
        <end position="435"/>
    </location>
</feature>
<comment type="caution">
    <text evidence="13">The sequence shown here is derived from an EMBL/GenBank/DDBJ whole genome shotgun (WGS) entry which is preliminary data.</text>
</comment>
<protein>
    <recommendedName>
        <fullName evidence="2">histidine kinase</fullName>
        <ecNumber evidence="2">2.7.13.3</ecNumber>
    </recommendedName>
</protein>
<keyword evidence="8" id="KW-0175">Coiled coil</keyword>
<dbReference type="Pfam" id="PF07568">
    <property type="entry name" value="HisKA_2"/>
    <property type="match status" value="1"/>
</dbReference>
<feature type="domain" description="7TM-DISM receptor extracellular" evidence="11">
    <location>
        <begin position="173"/>
        <end position="374"/>
    </location>
</feature>
<organism evidence="13 14">
    <name type="scientific">Aliarcobacter butzleri L351</name>
    <dbReference type="NCBI Taxonomy" id="1447259"/>
    <lineage>
        <taxon>Bacteria</taxon>
        <taxon>Pseudomonadati</taxon>
        <taxon>Campylobacterota</taxon>
        <taxon>Epsilonproteobacteria</taxon>
        <taxon>Campylobacterales</taxon>
        <taxon>Arcobacteraceae</taxon>
        <taxon>Aliarcobacter</taxon>
    </lineage>
</organism>
<feature type="transmembrane region" description="Helical" evidence="9">
    <location>
        <begin position="297"/>
        <end position="315"/>
    </location>
</feature>
<dbReference type="PANTHER" id="PTHR41523:SF8">
    <property type="entry name" value="ETHYLENE RESPONSE SENSOR PROTEIN"/>
    <property type="match status" value="1"/>
</dbReference>
<evidence type="ECO:0000259" key="11">
    <source>
        <dbReference type="Pfam" id="PF07695"/>
    </source>
</evidence>
<dbReference type="Gene3D" id="2.60.40.2380">
    <property type="match status" value="1"/>
</dbReference>
<keyword evidence="5" id="KW-0547">Nucleotide-binding</keyword>
<evidence type="ECO:0000256" key="6">
    <source>
        <dbReference type="ARBA" id="ARBA00022777"/>
    </source>
</evidence>
<dbReference type="InterPro" id="IPR011622">
    <property type="entry name" value="7TMR_DISM_rcpt_extracell_dom2"/>
</dbReference>
<dbReference type="InterPro" id="IPR011495">
    <property type="entry name" value="Sig_transdc_His_kin_sub2_dim/P"/>
</dbReference>
<gene>
    <name evidence="13" type="ORF">AF76_04940</name>
</gene>
<feature type="transmembrane region" description="Helical" evidence="9">
    <location>
        <begin position="170"/>
        <end position="191"/>
    </location>
</feature>
<dbReference type="GO" id="GO:0004673">
    <property type="term" value="F:protein histidine kinase activity"/>
    <property type="evidence" value="ECO:0007669"/>
    <property type="project" value="UniProtKB-EC"/>
</dbReference>
<feature type="transmembrane region" description="Helical" evidence="9">
    <location>
        <begin position="271"/>
        <end position="291"/>
    </location>
</feature>
<dbReference type="Pfam" id="PF07695">
    <property type="entry name" value="7TMR-DISM_7TM"/>
    <property type="match status" value="1"/>
</dbReference>
<reference evidence="13 14" key="1">
    <citation type="submission" date="2014-01" db="EMBL/GenBank/DDBJ databases">
        <title>Development of a Comparative Genomic Fingerprinting Assay for High Resolution Genotyping of Arcobacter butzleri.</title>
        <authorList>
            <person name="Webb A.L."/>
            <person name="Inglis G.D."/>
            <person name="Kruczkiewicz P."/>
            <person name="Selinger L.B."/>
            <person name="Taboada E.N."/>
        </authorList>
    </citation>
    <scope>NUCLEOTIDE SEQUENCE [LARGE SCALE GENOMIC DNA]</scope>
    <source>
        <strain evidence="13 14">L351</strain>
    </source>
</reference>
<evidence type="ECO:0000313" key="13">
    <source>
        <dbReference type="EMBL" id="KLE01428.1"/>
    </source>
</evidence>
<evidence type="ECO:0000256" key="2">
    <source>
        <dbReference type="ARBA" id="ARBA00012438"/>
    </source>
</evidence>